<organism evidence="1 2">
    <name type="scientific">Streptomyces flaveus</name>
    <dbReference type="NCBI Taxonomy" id="66370"/>
    <lineage>
        <taxon>Bacteria</taxon>
        <taxon>Bacillati</taxon>
        <taxon>Actinomycetota</taxon>
        <taxon>Actinomycetes</taxon>
        <taxon>Kitasatosporales</taxon>
        <taxon>Streptomycetaceae</taxon>
        <taxon>Streptomyces</taxon>
        <taxon>Streptomyces aurantiacus group</taxon>
    </lineage>
</organism>
<proteinExistence type="predicted"/>
<protein>
    <submittedName>
        <fullName evidence="1">Uncharacterized protein</fullName>
    </submittedName>
</protein>
<reference evidence="1" key="1">
    <citation type="journal article" date="2014" name="Int. J. Syst. Evol. Microbiol.">
        <title>Complete genome sequence of Corynebacterium casei LMG S-19264T (=DSM 44701T), isolated from a smear-ripened cheese.</title>
        <authorList>
            <consortium name="US DOE Joint Genome Institute (JGI-PGF)"/>
            <person name="Walter F."/>
            <person name="Albersmeier A."/>
            <person name="Kalinowski J."/>
            <person name="Ruckert C."/>
        </authorList>
    </citation>
    <scope>NUCLEOTIDE SEQUENCE</scope>
    <source>
        <strain evidence="1">JCM 3035</strain>
    </source>
</reference>
<sequence length="72" mass="7816">MTRDEVLALPVTVDVLTAGKAFGFSRNTTYELIKSGEFPVPVHPYGKGKRRVLTSELWDALGVRPDQGAAQG</sequence>
<keyword evidence="2" id="KW-1185">Reference proteome</keyword>
<evidence type="ECO:0000313" key="1">
    <source>
        <dbReference type="EMBL" id="GGL03010.1"/>
    </source>
</evidence>
<comment type="caution">
    <text evidence="1">The sequence shown here is derived from an EMBL/GenBank/DDBJ whole genome shotgun (WGS) entry which is preliminary data.</text>
</comment>
<reference evidence="1" key="2">
    <citation type="submission" date="2020-09" db="EMBL/GenBank/DDBJ databases">
        <authorList>
            <person name="Sun Q."/>
            <person name="Ohkuma M."/>
        </authorList>
    </citation>
    <scope>NUCLEOTIDE SEQUENCE</scope>
    <source>
        <strain evidence="1">JCM 3035</strain>
    </source>
</reference>
<accession>A0A917RDN2</accession>
<dbReference type="AlphaFoldDB" id="A0A917RDN2"/>
<name>A0A917RDN2_9ACTN</name>
<dbReference type="Proteomes" id="UP000637788">
    <property type="component" value="Unassembled WGS sequence"/>
</dbReference>
<dbReference type="RefSeq" id="WP_189326181.1">
    <property type="nucleotide sequence ID" value="NZ_BMPQ01000029.1"/>
</dbReference>
<gene>
    <name evidence="1" type="ORF">GCM10010094_74690</name>
</gene>
<dbReference type="EMBL" id="BMPQ01000029">
    <property type="protein sequence ID" value="GGL03010.1"/>
    <property type="molecule type" value="Genomic_DNA"/>
</dbReference>
<evidence type="ECO:0000313" key="2">
    <source>
        <dbReference type="Proteomes" id="UP000637788"/>
    </source>
</evidence>